<accession>A0A1M2VK15</accession>
<feature type="region of interest" description="Disordered" evidence="1">
    <location>
        <begin position="99"/>
        <end position="125"/>
    </location>
</feature>
<gene>
    <name evidence="2" type="ORF">TRAPUB_1189</name>
</gene>
<protein>
    <submittedName>
        <fullName evidence="2">Uncharacterized protein</fullName>
    </submittedName>
</protein>
<dbReference type="AlphaFoldDB" id="A0A1M2VK15"/>
<feature type="region of interest" description="Disordered" evidence="1">
    <location>
        <begin position="222"/>
        <end position="276"/>
    </location>
</feature>
<evidence type="ECO:0000256" key="1">
    <source>
        <dbReference type="SAM" id="MobiDB-lite"/>
    </source>
</evidence>
<evidence type="ECO:0000313" key="2">
    <source>
        <dbReference type="EMBL" id="OJT07910.1"/>
    </source>
</evidence>
<dbReference type="Proteomes" id="UP000184267">
    <property type="component" value="Unassembled WGS sequence"/>
</dbReference>
<dbReference type="EMBL" id="MNAD01001100">
    <property type="protein sequence ID" value="OJT07910.1"/>
    <property type="molecule type" value="Genomic_DNA"/>
</dbReference>
<evidence type="ECO:0000313" key="3">
    <source>
        <dbReference type="Proteomes" id="UP000184267"/>
    </source>
</evidence>
<keyword evidence="3" id="KW-1185">Reference proteome</keyword>
<comment type="caution">
    <text evidence="2">The sequence shown here is derived from an EMBL/GenBank/DDBJ whole genome shotgun (WGS) entry which is preliminary data.</text>
</comment>
<proteinExistence type="predicted"/>
<dbReference type="OrthoDB" id="2754126at2759"/>
<reference evidence="2 3" key="1">
    <citation type="submission" date="2016-10" db="EMBL/GenBank/DDBJ databases">
        <title>Genome sequence of the basidiomycete white-rot fungus Trametes pubescens.</title>
        <authorList>
            <person name="Makela M.R."/>
            <person name="Granchi Z."/>
            <person name="Peng M."/>
            <person name="De Vries R.P."/>
            <person name="Grigoriev I."/>
            <person name="Riley R."/>
            <person name="Hilden K."/>
        </authorList>
    </citation>
    <scope>NUCLEOTIDE SEQUENCE [LARGE SCALE GENOMIC DNA]</scope>
    <source>
        <strain evidence="2 3">FBCC735</strain>
    </source>
</reference>
<organism evidence="2 3">
    <name type="scientific">Trametes pubescens</name>
    <name type="common">White-rot fungus</name>
    <dbReference type="NCBI Taxonomy" id="154538"/>
    <lineage>
        <taxon>Eukaryota</taxon>
        <taxon>Fungi</taxon>
        <taxon>Dikarya</taxon>
        <taxon>Basidiomycota</taxon>
        <taxon>Agaricomycotina</taxon>
        <taxon>Agaricomycetes</taxon>
        <taxon>Polyporales</taxon>
        <taxon>Polyporaceae</taxon>
        <taxon>Trametes</taxon>
    </lineage>
</organism>
<name>A0A1M2VK15_TRAPU</name>
<dbReference type="OMA" id="ECDAMEW"/>
<feature type="compositionally biased region" description="Basic residues" evidence="1">
    <location>
        <begin position="236"/>
        <end position="250"/>
    </location>
</feature>
<sequence>MHTHRSKLLLDDLRGRVRELKTSRAELRAWWGGLSAKIASLHEAVEELHGEIIEGGSRDRRRLAAEGYANALAKHSGARSQERRSTILSLMGQDDFALSSASRCGPAGETPRPDEEWYPSPRCTDSPPPILENDALYRTRSNPRARARASLHDDAGHAAISDAGNLDLSPDPLSSFVSDADLKHLLALALAPSRSRYEKGRRHRALRRDVLLRLGKHLLGPDASYDNRSEVSSHTQHTKRARLKAAKSRMRGTQGSPSQGMAEAASGADVNEVSAVVEKGDECDAMEWQDE</sequence>